<feature type="transmembrane region" description="Helical" evidence="8">
    <location>
        <begin position="308"/>
        <end position="329"/>
    </location>
</feature>
<evidence type="ECO:0000313" key="9">
    <source>
        <dbReference type="EMBL" id="KAB1656337.1"/>
    </source>
</evidence>
<dbReference type="OrthoDB" id="9766798at2"/>
<evidence type="ECO:0000256" key="3">
    <source>
        <dbReference type="ARBA" id="ARBA00022475"/>
    </source>
</evidence>
<keyword evidence="5 8" id="KW-1133">Transmembrane helix</keyword>
<reference evidence="9 10" key="1">
    <citation type="submission" date="2019-09" db="EMBL/GenBank/DDBJ databases">
        <title>Phylogeny of genus Pseudoclavibacter and closely related genus.</title>
        <authorList>
            <person name="Li Y."/>
        </authorList>
    </citation>
    <scope>NUCLEOTIDE SEQUENCE [LARGE SCALE GENOMIC DNA]</scope>
    <source>
        <strain evidence="9 10">DSM 23821</strain>
    </source>
</reference>
<feature type="transmembrane region" description="Helical" evidence="8">
    <location>
        <begin position="150"/>
        <end position="170"/>
    </location>
</feature>
<comment type="subcellular location">
    <subcellularLocation>
        <location evidence="1">Cell membrane</location>
        <topology evidence="1">Multi-pass membrane protein</topology>
    </subcellularLocation>
</comment>
<keyword evidence="4 8" id="KW-0812">Transmembrane</keyword>
<dbReference type="AlphaFoldDB" id="A0A7J5BQQ0"/>
<dbReference type="Proteomes" id="UP000467240">
    <property type="component" value="Unassembled WGS sequence"/>
</dbReference>
<organism evidence="9 10">
    <name type="scientific">Pseudoclavibacter chungangensis</name>
    <dbReference type="NCBI Taxonomy" id="587635"/>
    <lineage>
        <taxon>Bacteria</taxon>
        <taxon>Bacillati</taxon>
        <taxon>Actinomycetota</taxon>
        <taxon>Actinomycetes</taxon>
        <taxon>Micrococcales</taxon>
        <taxon>Microbacteriaceae</taxon>
        <taxon>Pseudoclavibacter</taxon>
    </lineage>
</organism>
<keyword evidence="10" id="KW-1185">Reference proteome</keyword>
<feature type="transmembrane region" description="Helical" evidence="8">
    <location>
        <begin position="341"/>
        <end position="364"/>
    </location>
</feature>
<keyword evidence="3" id="KW-1003">Cell membrane</keyword>
<proteinExistence type="inferred from homology"/>
<feature type="transmembrane region" description="Helical" evidence="8">
    <location>
        <begin position="35"/>
        <end position="54"/>
    </location>
</feature>
<dbReference type="Pfam" id="PF03601">
    <property type="entry name" value="Cons_hypoth698"/>
    <property type="match status" value="1"/>
</dbReference>
<dbReference type="RefSeq" id="WP_158040863.1">
    <property type="nucleotide sequence ID" value="NZ_JACCFV010000001.1"/>
</dbReference>
<feature type="transmembrane region" description="Helical" evidence="8">
    <location>
        <begin position="176"/>
        <end position="197"/>
    </location>
</feature>
<dbReference type="GO" id="GO:0005886">
    <property type="term" value="C:plasma membrane"/>
    <property type="evidence" value="ECO:0007669"/>
    <property type="project" value="UniProtKB-SubCell"/>
</dbReference>
<evidence type="ECO:0000256" key="1">
    <source>
        <dbReference type="ARBA" id="ARBA00004651"/>
    </source>
</evidence>
<comment type="similarity">
    <text evidence="2">Belongs to the UPF0324 family.</text>
</comment>
<comment type="caution">
    <text evidence="9">The sequence shown here is derived from an EMBL/GenBank/DDBJ whole genome shotgun (WGS) entry which is preliminary data.</text>
</comment>
<evidence type="ECO:0000313" key="10">
    <source>
        <dbReference type="Proteomes" id="UP000467240"/>
    </source>
</evidence>
<feature type="transmembrane region" description="Helical" evidence="8">
    <location>
        <begin position="209"/>
        <end position="231"/>
    </location>
</feature>
<gene>
    <name evidence="9" type="ORF">F8O01_10750</name>
</gene>
<evidence type="ECO:0000256" key="6">
    <source>
        <dbReference type="ARBA" id="ARBA00023136"/>
    </source>
</evidence>
<sequence>MSQHGLPAGPDDPEPDHETRPGAGESPPSAARRTAALVPGLAVCLAIAAIATLVGSFVPVLGSAMPAVVLGAVVAIVRRPASVLAPGIGFAGKRVLQAAVVLLGTQLSLGEVVSVGVESFPVMVTTLVVCLVTAWLLGRAMRVDGELTTLIGVGTGICGASAIAAVAPVIGASSTAIAYAVSTIFLFNVAAVLLFPWIGHLAGLDQHAFGLFAGTAVNDTSSVVATAAIYGSAALSFAVVVKLVRTLMIIPISVGLAVRTARRERRDGGSATTLTASGVVGLVPWFLVGFLVASLLRTLGAVPDPVAVSAGTVSVFLIATAMAGIGLSVDLAAFRTAGLRPLLLGGLLWIVVTVTALAVILLTAS</sequence>
<dbReference type="PANTHER" id="PTHR30106:SF1">
    <property type="entry name" value="UPF0324 MEMBRANE PROTEIN FN0533"/>
    <property type="match status" value="1"/>
</dbReference>
<evidence type="ECO:0000256" key="2">
    <source>
        <dbReference type="ARBA" id="ARBA00007977"/>
    </source>
</evidence>
<dbReference type="PANTHER" id="PTHR30106">
    <property type="entry name" value="INNER MEMBRANE PROTEIN YEIH-RELATED"/>
    <property type="match status" value="1"/>
</dbReference>
<evidence type="ECO:0000256" key="8">
    <source>
        <dbReference type="SAM" id="Phobius"/>
    </source>
</evidence>
<name>A0A7J5BQQ0_9MICO</name>
<feature type="transmembrane region" description="Helical" evidence="8">
    <location>
        <begin position="119"/>
        <end position="138"/>
    </location>
</feature>
<feature type="transmembrane region" description="Helical" evidence="8">
    <location>
        <begin position="237"/>
        <end position="258"/>
    </location>
</feature>
<feature type="region of interest" description="Disordered" evidence="7">
    <location>
        <begin position="1"/>
        <end position="30"/>
    </location>
</feature>
<feature type="transmembrane region" description="Helical" evidence="8">
    <location>
        <begin position="60"/>
        <end position="77"/>
    </location>
</feature>
<evidence type="ECO:0000256" key="5">
    <source>
        <dbReference type="ARBA" id="ARBA00022989"/>
    </source>
</evidence>
<evidence type="ECO:0000256" key="7">
    <source>
        <dbReference type="SAM" id="MobiDB-lite"/>
    </source>
</evidence>
<evidence type="ECO:0000256" key="4">
    <source>
        <dbReference type="ARBA" id="ARBA00022692"/>
    </source>
</evidence>
<dbReference type="InterPro" id="IPR018383">
    <property type="entry name" value="UPF0324_pro"/>
</dbReference>
<accession>A0A7J5BQQ0</accession>
<protein>
    <submittedName>
        <fullName evidence="9">Putative sulfate exporter family transporter</fullName>
    </submittedName>
</protein>
<keyword evidence="6 8" id="KW-0472">Membrane</keyword>
<dbReference type="EMBL" id="WBJZ01000012">
    <property type="protein sequence ID" value="KAB1656337.1"/>
    <property type="molecule type" value="Genomic_DNA"/>
</dbReference>
<feature type="transmembrane region" description="Helical" evidence="8">
    <location>
        <begin position="270"/>
        <end position="296"/>
    </location>
</feature>